<name>A0A1I8B4U9_MELHA</name>
<protein>
    <submittedName>
        <fullName evidence="2">Uncharacterized protein</fullName>
    </submittedName>
</protein>
<sequence>MVYDWRSLFRDQPFMGGNGEICQIDEILLRGKRKNNKGRMTIGDEEGKESKAIKIGDINFDEEEAEEYEEHKNMINYGSRVDDLGYLEFHGIE</sequence>
<dbReference type="Proteomes" id="UP000095281">
    <property type="component" value="Unplaced"/>
</dbReference>
<keyword evidence="1" id="KW-1185">Reference proteome</keyword>
<accession>A0A1I8B4U9</accession>
<dbReference type="WBParaSite" id="MhA1_Contig1386.frz3.gene13">
    <property type="protein sequence ID" value="MhA1_Contig1386.frz3.gene13"/>
    <property type="gene ID" value="MhA1_Contig1386.frz3.gene13"/>
</dbReference>
<dbReference type="AlphaFoldDB" id="A0A1I8B4U9"/>
<organism evidence="1 2">
    <name type="scientific">Meloidogyne hapla</name>
    <name type="common">Root-knot nematode worm</name>
    <dbReference type="NCBI Taxonomy" id="6305"/>
    <lineage>
        <taxon>Eukaryota</taxon>
        <taxon>Metazoa</taxon>
        <taxon>Ecdysozoa</taxon>
        <taxon>Nematoda</taxon>
        <taxon>Chromadorea</taxon>
        <taxon>Rhabditida</taxon>
        <taxon>Tylenchina</taxon>
        <taxon>Tylenchomorpha</taxon>
        <taxon>Tylenchoidea</taxon>
        <taxon>Meloidogynidae</taxon>
        <taxon>Meloidogyninae</taxon>
        <taxon>Meloidogyne</taxon>
    </lineage>
</organism>
<evidence type="ECO:0000313" key="1">
    <source>
        <dbReference type="Proteomes" id="UP000095281"/>
    </source>
</evidence>
<reference evidence="2" key="1">
    <citation type="submission" date="2016-11" db="UniProtKB">
        <authorList>
            <consortium name="WormBaseParasite"/>
        </authorList>
    </citation>
    <scope>IDENTIFICATION</scope>
</reference>
<evidence type="ECO:0000313" key="2">
    <source>
        <dbReference type="WBParaSite" id="MhA1_Contig1386.frz3.gene13"/>
    </source>
</evidence>
<proteinExistence type="predicted"/>